<evidence type="ECO:0000256" key="6">
    <source>
        <dbReference type="ARBA" id="ARBA00023033"/>
    </source>
</evidence>
<dbReference type="RefSeq" id="WP_075003767.1">
    <property type="nucleotide sequence ID" value="NZ_FOAZ01000002.1"/>
</dbReference>
<dbReference type="Gene3D" id="1.10.630.10">
    <property type="entry name" value="Cytochrome P450"/>
    <property type="match status" value="1"/>
</dbReference>
<dbReference type="GO" id="GO:0020037">
    <property type="term" value="F:heme binding"/>
    <property type="evidence" value="ECO:0007669"/>
    <property type="project" value="InterPro"/>
</dbReference>
<dbReference type="EMBL" id="FOAZ01000002">
    <property type="protein sequence ID" value="SEK59113.1"/>
    <property type="molecule type" value="Genomic_DNA"/>
</dbReference>
<feature type="compositionally biased region" description="Basic and acidic residues" evidence="9">
    <location>
        <begin position="12"/>
        <end position="22"/>
    </location>
</feature>
<evidence type="ECO:0000256" key="1">
    <source>
        <dbReference type="ARBA" id="ARBA00010617"/>
    </source>
</evidence>
<keyword evidence="4 8" id="KW-0560">Oxidoreductase</keyword>
<feature type="compositionally biased region" description="Low complexity" evidence="9">
    <location>
        <begin position="479"/>
        <end position="493"/>
    </location>
</feature>
<proteinExistence type="inferred from homology"/>
<sequence length="585" mass="62526">MAATTPVQAPPRVDRPGPEPVRRSGAHVPERSYVVRPAPGAVPVLGHVWRLWRDPLAFLRSLAGQGDLLEIRIGPKRAYLAADPDVVRDLLQDPRTFDKGGPLFDTARRLTGNGLVTSRYADHRGQRRMLQPAFHAAQMPGYTDIMIEEFEAEAASWRSGEVVDVRQRMQALTLRIVTRTMFGELASEATIDGVQECLPVIMDGVYRRMVTPTRLAERLPTAHNRAYEQALTHMHEVIDRTIADYHARGRDEGDLLSLLVNTRDPETGAPLSDQEIHDQVMTMYLGGSETTANAMASAFHLISEAPDVEARLHAELDALPPGREALREAVGHLDYASRVTTEALRMRPPVWLATRTTTRPAELAGRRIEPGTILLYSPYLLHLDPATYEAPDRFDPDRWLPERTTRRQRTAFLPFGAGNRQCIGNGFSMIEVNVALATVASRWTLRLAPGASLSTTPAASLGPGPLPMTVQARPRRETAAPATAATAPAPAKAAPASAVPATAGPAMDAAGTARTARAGAAMAATGTAGTATAAAGTTATATVAAAKAAPVPVLAGTGTTAAGSEDVCPFQRTAAPGPDSVEVAR</sequence>
<keyword evidence="3 7" id="KW-0479">Metal-binding</keyword>
<evidence type="ECO:0000256" key="7">
    <source>
        <dbReference type="PIRSR" id="PIRSR602401-1"/>
    </source>
</evidence>
<dbReference type="PANTHER" id="PTHR24291">
    <property type="entry name" value="CYTOCHROME P450 FAMILY 4"/>
    <property type="match status" value="1"/>
</dbReference>
<gene>
    <name evidence="10" type="ORF">SAMN05414137_102558</name>
</gene>
<evidence type="ECO:0000256" key="2">
    <source>
        <dbReference type="ARBA" id="ARBA00022617"/>
    </source>
</evidence>
<dbReference type="Proteomes" id="UP000183015">
    <property type="component" value="Unassembled WGS sequence"/>
</dbReference>
<dbReference type="Pfam" id="PF00067">
    <property type="entry name" value="p450"/>
    <property type="match status" value="1"/>
</dbReference>
<evidence type="ECO:0000313" key="10">
    <source>
        <dbReference type="EMBL" id="SEK59113.1"/>
    </source>
</evidence>
<dbReference type="GO" id="GO:0004497">
    <property type="term" value="F:monooxygenase activity"/>
    <property type="evidence" value="ECO:0007669"/>
    <property type="project" value="UniProtKB-KW"/>
</dbReference>
<dbReference type="InterPro" id="IPR050196">
    <property type="entry name" value="Cytochrome_P450_Monoox"/>
</dbReference>
<feature type="region of interest" description="Disordered" evidence="9">
    <location>
        <begin position="474"/>
        <end position="493"/>
    </location>
</feature>
<dbReference type="AlphaFoldDB" id="A0A1H7I966"/>
<dbReference type="GO" id="GO:0016705">
    <property type="term" value="F:oxidoreductase activity, acting on paired donors, with incorporation or reduction of molecular oxygen"/>
    <property type="evidence" value="ECO:0007669"/>
    <property type="project" value="InterPro"/>
</dbReference>
<dbReference type="PRINTS" id="PR00463">
    <property type="entry name" value="EP450I"/>
</dbReference>
<dbReference type="STRING" id="235985.SAMN05414137_102558"/>
<dbReference type="InterPro" id="IPR002401">
    <property type="entry name" value="Cyt_P450_E_grp-I"/>
</dbReference>
<dbReference type="PANTHER" id="PTHR24291:SF50">
    <property type="entry name" value="BIFUNCTIONAL ALBAFLAVENONE MONOOXYGENASE_TERPENE SYNTHASE"/>
    <property type="match status" value="1"/>
</dbReference>
<comment type="similarity">
    <text evidence="1 8">Belongs to the cytochrome P450 family.</text>
</comment>
<comment type="cofactor">
    <cofactor evidence="7">
        <name>heme</name>
        <dbReference type="ChEBI" id="CHEBI:30413"/>
    </cofactor>
</comment>
<dbReference type="eggNOG" id="COG2124">
    <property type="taxonomic scope" value="Bacteria"/>
</dbReference>
<dbReference type="OrthoDB" id="4746309at2"/>
<feature type="binding site" description="axial binding residue" evidence="7">
    <location>
        <position position="422"/>
    </location>
    <ligand>
        <name>heme</name>
        <dbReference type="ChEBI" id="CHEBI:30413"/>
    </ligand>
    <ligandPart>
        <name>Fe</name>
        <dbReference type="ChEBI" id="CHEBI:18248"/>
    </ligandPart>
</feature>
<keyword evidence="5 7" id="KW-0408">Iron</keyword>
<dbReference type="InterPro" id="IPR017972">
    <property type="entry name" value="Cyt_P450_CS"/>
</dbReference>
<evidence type="ECO:0000256" key="3">
    <source>
        <dbReference type="ARBA" id="ARBA00022723"/>
    </source>
</evidence>
<feature type="region of interest" description="Disordered" evidence="9">
    <location>
        <begin position="1"/>
        <end position="26"/>
    </location>
</feature>
<evidence type="ECO:0000256" key="4">
    <source>
        <dbReference type="ARBA" id="ARBA00023002"/>
    </source>
</evidence>
<evidence type="ECO:0000256" key="9">
    <source>
        <dbReference type="SAM" id="MobiDB-lite"/>
    </source>
</evidence>
<dbReference type="CDD" id="cd11049">
    <property type="entry name" value="CYP170A1-like"/>
    <property type="match status" value="1"/>
</dbReference>
<organism evidence="10 11">
    <name type="scientific">Streptacidiphilus jiangxiensis</name>
    <dbReference type="NCBI Taxonomy" id="235985"/>
    <lineage>
        <taxon>Bacteria</taxon>
        <taxon>Bacillati</taxon>
        <taxon>Actinomycetota</taxon>
        <taxon>Actinomycetes</taxon>
        <taxon>Kitasatosporales</taxon>
        <taxon>Streptomycetaceae</taxon>
        <taxon>Streptacidiphilus</taxon>
    </lineage>
</organism>
<dbReference type="PROSITE" id="PS00086">
    <property type="entry name" value="CYTOCHROME_P450"/>
    <property type="match status" value="1"/>
</dbReference>
<dbReference type="GO" id="GO:0005506">
    <property type="term" value="F:iron ion binding"/>
    <property type="evidence" value="ECO:0007669"/>
    <property type="project" value="InterPro"/>
</dbReference>
<reference evidence="11" key="1">
    <citation type="submission" date="2016-10" db="EMBL/GenBank/DDBJ databases">
        <authorList>
            <person name="Varghese N."/>
        </authorList>
    </citation>
    <scope>NUCLEOTIDE SEQUENCE [LARGE SCALE GENOMIC DNA]</scope>
    <source>
        <strain evidence="11">DSM 45096 / BCRC 16803 / CGMCC 4.1857 / CIP 109030 / JCM 12277 / KCTC 19219 / NBRC 100920 / 33214</strain>
    </source>
</reference>
<evidence type="ECO:0000256" key="5">
    <source>
        <dbReference type="ARBA" id="ARBA00023004"/>
    </source>
</evidence>
<keyword evidence="2 7" id="KW-0349">Heme</keyword>
<protein>
    <submittedName>
        <fullName evidence="10">Pentalenene oxygenase</fullName>
    </submittedName>
</protein>
<dbReference type="InterPro" id="IPR001128">
    <property type="entry name" value="Cyt_P450"/>
</dbReference>
<evidence type="ECO:0000256" key="8">
    <source>
        <dbReference type="RuleBase" id="RU000461"/>
    </source>
</evidence>
<evidence type="ECO:0000313" key="11">
    <source>
        <dbReference type="Proteomes" id="UP000183015"/>
    </source>
</evidence>
<keyword evidence="11" id="KW-1185">Reference proteome</keyword>
<dbReference type="PRINTS" id="PR00385">
    <property type="entry name" value="P450"/>
</dbReference>
<dbReference type="SUPFAM" id="SSF48264">
    <property type="entry name" value="Cytochrome P450"/>
    <property type="match status" value="1"/>
</dbReference>
<name>A0A1H7I966_STRJI</name>
<keyword evidence="6 8" id="KW-0503">Monooxygenase</keyword>
<accession>A0A1H7I966</accession>
<dbReference type="InterPro" id="IPR036396">
    <property type="entry name" value="Cyt_P450_sf"/>
</dbReference>